<dbReference type="InterPro" id="IPR001387">
    <property type="entry name" value="Cro/C1-type_HTH"/>
</dbReference>
<dbReference type="InterPro" id="IPR010982">
    <property type="entry name" value="Lambda_DNA-bd_dom_sf"/>
</dbReference>
<evidence type="ECO:0000256" key="2">
    <source>
        <dbReference type="ARBA" id="ARBA00023125"/>
    </source>
</evidence>
<dbReference type="HOGENOM" id="CLU_144725_3_0_4"/>
<dbReference type="eggNOG" id="COG2944">
    <property type="taxonomic scope" value="Bacteria"/>
</dbReference>
<protein>
    <submittedName>
        <fullName evidence="5">DNA-binding helix-turn-helix protein</fullName>
    </submittedName>
</protein>
<dbReference type="EMBL" id="GG658170">
    <property type="protein sequence ID" value="EEO29315.1"/>
    <property type="molecule type" value="Genomic_DNA"/>
</dbReference>
<dbReference type="STRING" id="847.BRW83_1915"/>
<dbReference type="AlphaFoldDB" id="C3X7Y9"/>
<organism evidence="5 6">
    <name type="scientific">Oxalobacter formigenes OXCC13</name>
    <dbReference type="NCBI Taxonomy" id="556269"/>
    <lineage>
        <taxon>Bacteria</taxon>
        <taxon>Pseudomonadati</taxon>
        <taxon>Pseudomonadota</taxon>
        <taxon>Betaproteobacteria</taxon>
        <taxon>Burkholderiales</taxon>
        <taxon>Oxalobacteraceae</taxon>
        <taxon>Oxalobacter</taxon>
    </lineage>
</organism>
<keyword evidence="3" id="KW-0804">Transcription</keyword>
<dbReference type="SMART" id="SM00530">
    <property type="entry name" value="HTH_XRE"/>
    <property type="match status" value="1"/>
</dbReference>
<evidence type="ECO:0000256" key="3">
    <source>
        <dbReference type="ARBA" id="ARBA00023163"/>
    </source>
</evidence>
<evidence type="ECO:0000259" key="4">
    <source>
        <dbReference type="PROSITE" id="PS50943"/>
    </source>
</evidence>
<dbReference type="Proteomes" id="UP000005089">
    <property type="component" value="Unassembled WGS sequence"/>
</dbReference>
<dbReference type="SUPFAM" id="SSF47413">
    <property type="entry name" value="lambda repressor-like DNA-binding domains"/>
    <property type="match status" value="1"/>
</dbReference>
<dbReference type="GeneID" id="77135748"/>
<dbReference type="InterPro" id="IPR052359">
    <property type="entry name" value="HTH-type_reg/antitoxin"/>
</dbReference>
<dbReference type="Pfam" id="PF15731">
    <property type="entry name" value="MqsA_antitoxin"/>
    <property type="match status" value="1"/>
</dbReference>
<gene>
    <name evidence="5" type="ORF">OFBG_00343</name>
</gene>
<keyword evidence="2 5" id="KW-0238">DNA-binding</keyword>
<dbReference type="CDD" id="cd00093">
    <property type="entry name" value="HTH_XRE"/>
    <property type="match status" value="1"/>
</dbReference>
<keyword evidence="6" id="KW-1185">Reference proteome</keyword>
<proteinExistence type="predicted"/>
<dbReference type="RefSeq" id="WP_005879697.1">
    <property type="nucleotide sequence ID" value="NZ_CP019430.1"/>
</dbReference>
<keyword evidence="1" id="KW-0805">Transcription regulation</keyword>
<evidence type="ECO:0000313" key="6">
    <source>
        <dbReference type="Proteomes" id="UP000005089"/>
    </source>
</evidence>
<accession>C3X7Y9</accession>
<dbReference type="OrthoDB" id="9799384at2"/>
<evidence type="ECO:0000256" key="1">
    <source>
        <dbReference type="ARBA" id="ARBA00023015"/>
    </source>
</evidence>
<dbReference type="Gene3D" id="1.10.260.40">
    <property type="entry name" value="lambda repressor-like DNA-binding domains"/>
    <property type="match status" value="1"/>
</dbReference>
<name>C3X7Y9_OXAFO</name>
<dbReference type="InterPro" id="IPR032758">
    <property type="entry name" value="MqsA/HigA-2"/>
</dbReference>
<dbReference type="GO" id="GO:0003677">
    <property type="term" value="F:DNA binding"/>
    <property type="evidence" value="ECO:0007669"/>
    <property type="project" value="UniProtKB-KW"/>
</dbReference>
<feature type="domain" description="HTH cro/C1-type" evidence="4">
    <location>
        <begin position="35"/>
        <end position="88"/>
    </location>
</feature>
<sequence length="94" mass="10590">MDKEMNAFCEDLLESAKQMKEKKAARKTVVVVSDITRARNKVNMSQPAFAKLMGVSVRTLQAWEQGKRNPSGAAKTLLRVAETHPEILRKLARH</sequence>
<dbReference type="PANTHER" id="PTHR36511">
    <property type="entry name" value="MERR FAMILY BACTERIAL REGULATORY PROTEIN"/>
    <property type="match status" value="1"/>
</dbReference>
<dbReference type="PROSITE" id="PS50943">
    <property type="entry name" value="HTH_CROC1"/>
    <property type="match status" value="1"/>
</dbReference>
<evidence type="ECO:0000313" key="5">
    <source>
        <dbReference type="EMBL" id="EEO29315.1"/>
    </source>
</evidence>
<reference evidence="5 6" key="1">
    <citation type="submission" date="2009-02" db="EMBL/GenBank/DDBJ databases">
        <title>The Genome Sequence of Oxalobacter formigenes OXCC13.</title>
        <authorList>
            <consortium name="The Broad Institute Genome Sequencing Platform"/>
            <person name="Ward D."/>
            <person name="Young S.K."/>
            <person name="Kodira C.D."/>
            <person name="Zeng Q."/>
            <person name="Koehrsen M."/>
            <person name="Alvarado L."/>
            <person name="Berlin A."/>
            <person name="Borenstein D."/>
            <person name="Chen Z."/>
            <person name="Engels R."/>
            <person name="Freedman E."/>
            <person name="Gellesch M."/>
            <person name="Goldberg J."/>
            <person name="Griggs A."/>
            <person name="Gujja S."/>
            <person name="Heiman D."/>
            <person name="Hepburn T."/>
            <person name="Howarth C."/>
            <person name="Jen D."/>
            <person name="Larson L."/>
            <person name="Lewis B."/>
            <person name="Mehta T."/>
            <person name="Park D."/>
            <person name="Pearson M."/>
            <person name="Roberts A."/>
            <person name="Saif S."/>
            <person name="Shea T."/>
            <person name="Shenoy N."/>
            <person name="Sisk P."/>
            <person name="Stolte C."/>
            <person name="Sykes S."/>
            <person name="Walk T."/>
            <person name="White J."/>
            <person name="Yandava C."/>
            <person name="Allison M.J."/>
            <person name="Lander E."/>
            <person name="Nusbaum C."/>
            <person name="Galagan J."/>
            <person name="Birren B."/>
        </authorList>
    </citation>
    <scope>NUCLEOTIDE SEQUENCE [LARGE SCALE GENOMIC DNA]</scope>
    <source>
        <strain evidence="5 6">OXCC13</strain>
    </source>
</reference>
<dbReference type="PANTHER" id="PTHR36511:SF4">
    <property type="entry name" value="ANTITOXIN MQSA"/>
    <property type="match status" value="1"/>
</dbReference>